<evidence type="ECO:0000313" key="2">
    <source>
        <dbReference type="EMBL" id="CAE0725999.1"/>
    </source>
</evidence>
<evidence type="ECO:0000256" key="1">
    <source>
        <dbReference type="SAM" id="SignalP"/>
    </source>
</evidence>
<proteinExistence type="predicted"/>
<reference evidence="2" key="1">
    <citation type="submission" date="2021-01" db="EMBL/GenBank/DDBJ databases">
        <authorList>
            <person name="Corre E."/>
            <person name="Pelletier E."/>
            <person name="Niang G."/>
            <person name="Scheremetjew M."/>
            <person name="Finn R."/>
            <person name="Kale V."/>
            <person name="Holt S."/>
            <person name="Cochrane G."/>
            <person name="Meng A."/>
            <person name="Brown T."/>
            <person name="Cohen L."/>
        </authorList>
    </citation>
    <scope>NUCLEOTIDE SEQUENCE</scope>
    <source>
        <strain evidence="2">10249 10 AB</strain>
    </source>
</reference>
<accession>A0A6V0C1C3</accession>
<sequence length="367" mass="38913">MKFFLASLSLAAASTLVQGSLLRTAFANNNNNGKVLDSEVILKGTIGEPTAGDMEFIGKALVASYNNIHWEVGHYMTGSHAVDFKGPDSFLCRHCPDDDSMGGASSSTTSVFEVKTPVGFLCRHCPDDDAMGNDSLLMTAVTEDCAGLCKKDAAAKLEVNFCNKIRSAKGSEYLSSAKSCDIRFDVENEKNGNKNKRVSSATNTVATIGSTIILKGVGAGNATTEEQAILAKAFVSTYNDVHWGANHYLTDAEIPFTAATGSPDGFLCRHCPDDDAMGGAMQTNTLILDIVSPVEAFLCRHCPDDDAMGSQFNLESLNSSAFDKKAVEVAFCNKIQNSVSNKLANTKSCSIAVESVMVASTSSSKNA</sequence>
<evidence type="ECO:0000313" key="3">
    <source>
        <dbReference type="EMBL" id="CAE0726000.1"/>
    </source>
</evidence>
<feature type="chain" id="PRO_5036192474" evidence="1">
    <location>
        <begin position="20"/>
        <end position="367"/>
    </location>
</feature>
<dbReference type="AlphaFoldDB" id="A0A6V0C1C3"/>
<feature type="signal peptide" evidence="1">
    <location>
        <begin position="1"/>
        <end position="19"/>
    </location>
</feature>
<dbReference type="EMBL" id="HBIX01027739">
    <property type="protein sequence ID" value="CAE0725999.1"/>
    <property type="molecule type" value="Transcribed_RNA"/>
</dbReference>
<organism evidence="2">
    <name type="scientific">Pseudo-nitzschia australis</name>
    <dbReference type="NCBI Taxonomy" id="44445"/>
    <lineage>
        <taxon>Eukaryota</taxon>
        <taxon>Sar</taxon>
        <taxon>Stramenopiles</taxon>
        <taxon>Ochrophyta</taxon>
        <taxon>Bacillariophyta</taxon>
        <taxon>Bacillariophyceae</taxon>
        <taxon>Bacillariophycidae</taxon>
        <taxon>Bacillariales</taxon>
        <taxon>Bacillariaceae</taxon>
        <taxon>Pseudo-nitzschia</taxon>
    </lineage>
</organism>
<keyword evidence="1" id="KW-0732">Signal</keyword>
<protein>
    <submittedName>
        <fullName evidence="2">Uncharacterized protein</fullName>
    </submittedName>
</protein>
<dbReference type="EMBL" id="HBIX01027740">
    <property type="protein sequence ID" value="CAE0726000.1"/>
    <property type="molecule type" value="Transcribed_RNA"/>
</dbReference>
<gene>
    <name evidence="2" type="ORF">PAUS00366_LOCUS18756</name>
    <name evidence="3" type="ORF">PAUS00366_LOCUS18757</name>
</gene>
<name>A0A6V0C1C3_9STRA</name>